<proteinExistence type="predicted"/>
<dbReference type="AlphaFoldDB" id="I8YSZ9"/>
<comment type="caution">
    <text evidence="1">The sequence shown here is derived from an EMBL/GenBank/DDBJ whole genome shotgun (WGS) entry which is preliminary data.</text>
</comment>
<dbReference type="EMBL" id="AGXV01000022">
    <property type="protein sequence ID" value="EIY65682.1"/>
    <property type="molecule type" value="Genomic_DNA"/>
</dbReference>
<dbReference type="Proteomes" id="UP000005150">
    <property type="component" value="Unassembled WGS sequence"/>
</dbReference>
<dbReference type="HOGENOM" id="CLU_3340315_0_0_10"/>
<evidence type="ECO:0000313" key="1">
    <source>
        <dbReference type="EMBL" id="EIY65682.1"/>
    </source>
</evidence>
<sequence>MSHCFHEKKHKQQSIKAKYNLNKMGKVKAEVKLKKTI</sequence>
<protein>
    <submittedName>
        <fullName evidence="1">Uncharacterized protein</fullName>
    </submittedName>
</protein>
<dbReference type="PATRIC" id="fig|997887.3.peg.1965"/>
<name>I8YSZ9_9BACE</name>
<accession>I8YSZ9</accession>
<organism evidence="1 2">
    <name type="scientific">Bacteroides salyersiae CL02T12C01</name>
    <dbReference type="NCBI Taxonomy" id="997887"/>
    <lineage>
        <taxon>Bacteria</taxon>
        <taxon>Pseudomonadati</taxon>
        <taxon>Bacteroidota</taxon>
        <taxon>Bacteroidia</taxon>
        <taxon>Bacteroidales</taxon>
        <taxon>Bacteroidaceae</taxon>
        <taxon>Bacteroides</taxon>
    </lineage>
</organism>
<gene>
    <name evidence="1" type="ORF">HMPREF1071_01877</name>
</gene>
<keyword evidence="2" id="KW-1185">Reference proteome</keyword>
<reference evidence="1 2" key="1">
    <citation type="submission" date="2012-02" db="EMBL/GenBank/DDBJ databases">
        <title>The Genome Sequence of Bacteroides salyersiae CL02T12C01.</title>
        <authorList>
            <consortium name="The Broad Institute Genome Sequencing Platform"/>
            <person name="Earl A."/>
            <person name="Ward D."/>
            <person name="Feldgarden M."/>
            <person name="Gevers D."/>
            <person name="Zitomersky N.L."/>
            <person name="Coyne M.J."/>
            <person name="Comstock L.E."/>
            <person name="Young S.K."/>
            <person name="Zeng Q."/>
            <person name="Gargeya S."/>
            <person name="Fitzgerald M."/>
            <person name="Haas B."/>
            <person name="Abouelleil A."/>
            <person name="Alvarado L."/>
            <person name="Arachchi H.M."/>
            <person name="Berlin A."/>
            <person name="Chapman S.B."/>
            <person name="Gearin G."/>
            <person name="Goldberg J."/>
            <person name="Griggs A."/>
            <person name="Gujja S."/>
            <person name="Hansen M."/>
            <person name="Heiman D."/>
            <person name="Howarth C."/>
            <person name="Larimer J."/>
            <person name="Lui A."/>
            <person name="MacDonald P.J.P."/>
            <person name="McCowen C."/>
            <person name="Montmayeur A."/>
            <person name="Murphy C."/>
            <person name="Neiman D."/>
            <person name="Pearson M."/>
            <person name="Priest M."/>
            <person name="Roberts A."/>
            <person name="Saif S."/>
            <person name="Shea T."/>
            <person name="Sisk P."/>
            <person name="Stolte C."/>
            <person name="Sykes S."/>
            <person name="Wortman J."/>
            <person name="Nusbaum C."/>
            <person name="Birren B."/>
        </authorList>
    </citation>
    <scope>NUCLEOTIDE SEQUENCE [LARGE SCALE GENOMIC DNA]</scope>
    <source>
        <strain evidence="1 2">CL02T12C01</strain>
    </source>
</reference>
<evidence type="ECO:0000313" key="2">
    <source>
        <dbReference type="Proteomes" id="UP000005150"/>
    </source>
</evidence>